<keyword evidence="1" id="KW-0812">Transmembrane</keyword>
<organism evidence="3 4">
    <name type="scientific">Candidatus Fimisoma avicola</name>
    <dbReference type="NCBI Taxonomy" id="2840826"/>
    <lineage>
        <taxon>Bacteria</taxon>
        <taxon>Bacillati</taxon>
        <taxon>Bacillota</taxon>
        <taxon>Clostridia</taxon>
        <taxon>Eubacteriales</taxon>
        <taxon>Candidatus Fimisoma</taxon>
    </lineage>
</organism>
<feature type="domain" description="DZANK-type" evidence="2">
    <location>
        <begin position="112"/>
        <end position="155"/>
    </location>
</feature>
<dbReference type="EMBL" id="DVMO01000073">
    <property type="protein sequence ID" value="HIU27700.1"/>
    <property type="molecule type" value="Genomic_DNA"/>
</dbReference>
<comment type="caution">
    <text evidence="3">The sequence shown here is derived from an EMBL/GenBank/DDBJ whole genome shotgun (WGS) entry which is preliminary data.</text>
</comment>
<reference evidence="3" key="1">
    <citation type="submission" date="2020-10" db="EMBL/GenBank/DDBJ databases">
        <authorList>
            <person name="Gilroy R."/>
        </authorList>
    </citation>
    <scope>NUCLEOTIDE SEQUENCE</scope>
    <source>
        <strain evidence="3">11300</strain>
    </source>
</reference>
<feature type="transmembrane region" description="Helical" evidence="1">
    <location>
        <begin position="84"/>
        <end position="104"/>
    </location>
</feature>
<feature type="transmembrane region" description="Helical" evidence="1">
    <location>
        <begin position="16"/>
        <end position="34"/>
    </location>
</feature>
<dbReference type="AlphaFoldDB" id="A0A9D1I660"/>
<sequence length="164" mass="18147">MDKVKTKIIGTDYFKFFRVFIPLSVIFMTAGAAMGELAVPVHSVEAFIFIVAYGGVCLLIMGIYWLAVAAWLYKKGEEAQMHGLLWLVLGLSGNVFAAVLFFIVRGFIRQKCPQCGGWQPAKRWFCARCGAEINRSCPECGDLCGPGDKYCSRCGHSFQNGVNE</sequence>
<dbReference type="Pfam" id="PF12773">
    <property type="entry name" value="DZR"/>
    <property type="match status" value="1"/>
</dbReference>
<evidence type="ECO:0000256" key="1">
    <source>
        <dbReference type="SAM" id="Phobius"/>
    </source>
</evidence>
<evidence type="ECO:0000313" key="4">
    <source>
        <dbReference type="Proteomes" id="UP000824091"/>
    </source>
</evidence>
<evidence type="ECO:0000313" key="3">
    <source>
        <dbReference type="EMBL" id="HIU27700.1"/>
    </source>
</evidence>
<keyword evidence="1" id="KW-0472">Membrane</keyword>
<dbReference type="InterPro" id="IPR025874">
    <property type="entry name" value="DZR"/>
</dbReference>
<name>A0A9D1I660_9FIRM</name>
<reference evidence="3" key="2">
    <citation type="journal article" date="2021" name="PeerJ">
        <title>Extensive microbial diversity within the chicken gut microbiome revealed by metagenomics and culture.</title>
        <authorList>
            <person name="Gilroy R."/>
            <person name="Ravi A."/>
            <person name="Getino M."/>
            <person name="Pursley I."/>
            <person name="Horton D.L."/>
            <person name="Alikhan N.F."/>
            <person name="Baker D."/>
            <person name="Gharbi K."/>
            <person name="Hall N."/>
            <person name="Watson M."/>
            <person name="Adriaenssens E.M."/>
            <person name="Foster-Nyarko E."/>
            <person name="Jarju S."/>
            <person name="Secka A."/>
            <person name="Antonio M."/>
            <person name="Oren A."/>
            <person name="Chaudhuri R.R."/>
            <person name="La Ragione R."/>
            <person name="Hildebrand F."/>
            <person name="Pallen M.J."/>
        </authorList>
    </citation>
    <scope>NUCLEOTIDE SEQUENCE</scope>
    <source>
        <strain evidence="3">11300</strain>
    </source>
</reference>
<gene>
    <name evidence="3" type="ORF">IAD16_04925</name>
</gene>
<proteinExistence type="predicted"/>
<evidence type="ECO:0000259" key="2">
    <source>
        <dbReference type="Pfam" id="PF12773"/>
    </source>
</evidence>
<protein>
    <recommendedName>
        <fullName evidence="2">DZANK-type domain-containing protein</fullName>
    </recommendedName>
</protein>
<accession>A0A9D1I660</accession>
<dbReference type="Proteomes" id="UP000824091">
    <property type="component" value="Unassembled WGS sequence"/>
</dbReference>
<keyword evidence="1" id="KW-1133">Transmembrane helix</keyword>
<feature type="transmembrane region" description="Helical" evidence="1">
    <location>
        <begin position="46"/>
        <end position="72"/>
    </location>
</feature>